<feature type="region of interest" description="Disordered" evidence="1">
    <location>
        <begin position="1"/>
        <end position="22"/>
    </location>
</feature>
<reference evidence="3" key="2">
    <citation type="submission" date="2019-10" db="EMBL/GenBank/DDBJ databases">
        <authorList>
            <consortium name="NCBI Genome Project"/>
        </authorList>
    </citation>
    <scope>NUCLEOTIDE SEQUENCE</scope>
    <source>
        <strain evidence="3">NI907</strain>
    </source>
</reference>
<proteinExistence type="predicted"/>
<evidence type="ECO:0000256" key="1">
    <source>
        <dbReference type="SAM" id="MobiDB-lite"/>
    </source>
</evidence>
<sequence length="53" mass="5794">MIPVREMSPTIPRDVGGKGGRAEAGLCNTEAKYLDIMRPSEIYPMIPTGPTFQ</sequence>
<name>A0A6P8ASD0_PYRGI</name>
<organism evidence="2 3">
    <name type="scientific">Pyricularia grisea</name>
    <name type="common">Crabgrass-specific blast fungus</name>
    <name type="synonym">Magnaporthe grisea</name>
    <dbReference type="NCBI Taxonomy" id="148305"/>
    <lineage>
        <taxon>Eukaryota</taxon>
        <taxon>Fungi</taxon>
        <taxon>Dikarya</taxon>
        <taxon>Ascomycota</taxon>
        <taxon>Pezizomycotina</taxon>
        <taxon>Sordariomycetes</taxon>
        <taxon>Sordariomycetidae</taxon>
        <taxon>Magnaporthales</taxon>
        <taxon>Pyriculariaceae</taxon>
        <taxon>Pyricularia</taxon>
    </lineage>
</organism>
<evidence type="ECO:0000313" key="3">
    <source>
        <dbReference type="RefSeq" id="XP_030977812.1"/>
    </source>
</evidence>
<protein>
    <submittedName>
        <fullName evidence="3">Uncharacterized protein</fullName>
    </submittedName>
</protein>
<accession>A0A6P8ASD0</accession>
<reference evidence="3" key="1">
    <citation type="journal article" date="2019" name="Mol. Biol. Evol.">
        <title>Blast fungal genomes show frequent chromosomal changes, gene gains and losses, and effector gene turnover.</title>
        <authorList>
            <person name="Gomez Luciano L.B."/>
            <person name="Jason Tsai I."/>
            <person name="Chuma I."/>
            <person name="Tosa Y."/>
            <person name="Chen Y.H."/>
            <person name="Li J.Y."/>
            <person name="Li M.Y."/>
            <person name="Jade Lu M.Y."/>
            <person name="Nakayashiki H."/>
            <person name="Li W.H."/>
        </authorList>
    </citation>
    <scope>NUCLEOTIDE SEQUENCE</scope>
    <source>
        <strain evidence="3">NI907</strain>
    </source>
</reference>
<evidence type="ECO:0000313" key="2">
    <source>
        <dbReference type="Proteomes" id="UP000515153"/>
    </source>
</evidence>
<dbReference type="AlphaFoldDB" id="A0A6P8ASD0"/>
<dbReference type="RefSeq" id="XP_030977812.1">
    <property type="nucleotide sequence ID" value="XM_031129457.1"/>
</dbReference>
<dbReference type="GeneID" id="41964365"/>
<dbReference type="KEGG" id="pgri:PgNI_09473"/>
<dbReference type="Proteomes" id="UP000515153">
    <property type="component" value="Unplaced"/>
</dbReference>
<reference evidence="3" key="3">
    <citation type="submission" date="2025-08" db="UniProtKB">
        <authorList>
            <consortium name="RefSeq"/>
        </authorList>
    </citation>
    <scope>IDENTIFICATION</scope>
    <source>
        <strain evidence="3">NI907</strain>
    </source>
</reference>
<keyword evidence="2" id="KW-1185">Reference proteome</keyword>
<gene>
    <name evidence="3" type="ORF">PgNI_09473</name>
</gene>